<accession>A0A0A8YWE2</accession>
<reference evidence="1" key="1">
    <citation type="submission" date="2014-09" db="EMBL/GenBank/DDBJ databases">
        <authorList>
            <person name="Magalhaes I.L.F."/>
            <person name="Oliveira U."/>
            <person name="Santos F.R."/>
            <person name="Vidigal T.H.D.A."/>
            <person name="Brescovit A.D."/>
            <person name="Santos A.J."/>
        </authorList>
    </citation>
    <scope>NUCLEOTIDE SEQUENCE</scope>
    <source>
        <tissue evidence="1">Shoot tissue taken approximately 20 cm above the soil surface</tissue>
    </source>
</reference>
<sequence>MPCGLFSFFLLTNDRASWISICYTLMLLFLP</sequence>
<organism evidence="1">
    <name type="scientific">Arundo donax</name>
    <name type="common">Giant reed</name>
    <name type="synonym">Donax arundinaceus</name>
    <dbReference type="NCBI Taxonomy" id="35708"/>
    <lineage>
        <taxon>Eukaryota</taxon>
        <taxon>Viridiplantae</taxon>
        <taxon>Streptophyta</taxon>
        <taxon>Embryophyta</taxon>
        <taxon>Tracheophyta</taxon>
        <taxon>Spermatophyta</taxon>
        <taxon>Magnoliopsida</taxon>
        <taxon>Liliopsida</taxon>
        <taxon>Poales</taxon>
        <taxon>Poaceae</taxon>
        <taxon>PACMAD clade</taxon>
        <taxon>Arundinoideae</taxon>
        <taxon>Arundineae</taxon>
        <taxon>Arundo</taxon>
    </lineage>
</organism>
<evidence type="ECO:0000313" key="1">
    <source>
        <dbReference type="EMBL" id="JAD29723.1"/>
    </source>
</evidence>
<protein>
    <submittedName>
        <fullName evidence="1">Uncharacterized protein</fullName>
    </submittedName>
</protein>
<proteinExistence type="predicted"/>
<reference evidence="1" key="2">
    <citation type="journal article" date="2015" name="Data Brief">
        <title>Shoot transcriptome of the giant reed, Arundo donax.</title>
        <authorList>
            <person name="Barrero R.A."/>
            <person name="Guerrero F.D."/>
            <person name="Moolhuijzen P."/>
            <person name="Goolsby J.A."/>
            <person name="Tidwell J."/>
            <person name="Bellgard S.E."/>
            <person name="Bellgard M.I."/>
        </authorList>
    </citation>
    <scope>NUCLEOTIDE SEQUENCE</scope>
    <source>
        <tissue evidence="1">Shoot tissue taken approximately 20 cm above the soil surface</tissue>
    </source>
</reference>
<dbReference type="EMBL" id="GBRH01268172">
    <property type="protein sequence ID" value="JAD29723.1"/>
    <property type="molecule type" value="Transcribed_RNA"/>
</dbReference>
<name>A0A0A8YWE2_ARUDO</name>
<dbReference type="AlphaFoldDB" id="A0A0A8YWE2"/>